<feature type="transmembrane region" description="Helical" evidence="6">
    <location>
        <begin position="435"/>
        <end position="458"/>
    </location>
</feature>
<dbReference type="AlphaFoldDB" id="A0A084IK72"/>
<evidence type="ECO:0000256" key="5">
    <source>
        <dbReference type="ARBA" id="ARBA00023136"/>
    </source>
</evidence>
<dbReference type="PANTHER" id="PTHR12778:SF10">
    <property type="entry name" value="MAJOR FACILITATOR SUPERFAMILY DOMAIN-CONTAINING PROTEIN 3"/>
    <property type="match status" value="1"/>
</dbReference>
<feature type="transmembrane region" description="Helical" evidence="6">
    <location>
        <begin position="201"/>
        <end position="220"/>
    </location>
</feature>
<dbReference type="PANTHER" id="PTHR12778">
    <property type="entry name" value="SOLUTE CARRIER FAMILY 33 ACETYL-COA TRANSPORTER -RELATED"/>
    <property type="match status" value="1"/>
</dbReference>
<sequence>MSNSEYRVTGRAGAAESASRKRRDWKAAVATYTRPRVIGMGLLGFSSGLPYLLVFSTLSAWLTTVGVSKTTIGFFSWIGITYSIKFFWAPVVDRFPLPLLARWLGRRRSWMLLAQIGLMVGLFCMAGTNPATNLEAMAWFGLLVAFSAATQDVTIDAWRIEAVAKDLQGAMAATYLAGYRIAMLVAGAGSFYIAAAASWSTAYTVMAALVGVGMVTVLALGEPDVDRTGDAELREQWAIDWLAARASQPAWLQNIERWVIGAIACPFWDFFSRYRREAVVILCLVGLYRISDITLAVMSNPFYLDAGYTPDQIASISKIFGLVMTLSGAGIGGVLVARVGVMKAALVGAILTASANLVFAWLATLGHPDLVDLTLTISAENLAGGIAMTSFIAYLSSLTNTAYTATQYALFSSLMTLPGKFIGGFSGWVVDQAGYAWFFVDTAIAGIPAVLLLLWLLARSGTDRATAP</sequence>
<dbReference type="eggNOG" id="COG2814">
    <property type="taxonomic scope" value="Bacteria"/>
</dbReference>
<feature type="transmembrane region" description="Helical" evidence="6">
    <location>
        <begin position="278"/>
        <end position="299"/>
    </location>
</feature>
<dbReference type="Gene3D" id="1.20.1250.20">
    <property type="entry name" value="MFS general substrate transporter like domains"/>
    <property type="match status" value="2"/>
</dbReference>
<comment type="subcellular location">
    <subcellularLocation>
        <location evidence="1">Membrane</location>
        <topology evidence="1">Multi-pass membrane protein</topology>
    </subcellularLocation>
</comment>
<feature type="transmembrane region" description="Helical" evidence="6">
    <location>
        <begin position="137"/>
        <end position="158"/>
    </location>
</feature>
<comment type="caution">
    <text evidence="7">The sequence shown here is derived from an EMBL/GenBank/DDBJ whole genome shotgun (WGS) entry which is preliminary data.</text>
</comment>
<dbReference type="RefSeq" id="WP_051883452.1">
    <property type="nucleotide sequence ID" value="NZ_APNK01000017.1"/>
</dbReference>
<dbReference type="NCBIfam" id="TIGR00901">
    <property type="entry name" value="2A0125"/>
    <property type="match status" value="1"/>
</dbReference>
<evidence type="ECO:0000256" key="3">
    <source>
        <dbReference type="ARBA" id="ARBA00022692"/>
    </source>
</evidence>
<accession>A0A084IK72</accession>
<gene>
    <name evidence="7" type="ORF">C41B8_11668</name>
</gene>
<dbReference type="Pfam" id="PF07690">
    <property type="entry name" value="MFS_1"/>
    <property type="match status" value="1"/>
</dbReference>
<name>A0A084IK72_SALHC</name>
<dbReference type="SUPFAM" id="SSF103473">
    <property type="entry name" value="MFS general substrate transporter"/>
    <property type="match status" value="1"/>
</dbReference>
<keyword evidence="3 6" id="KW-0812">Transmembrane</keyword>
<dbReference type="Proteomes" id="UP000028302">
    <property type="component" value="Unassembled WGS sequence"/>
</dbReference>
<keyword evidence="8" id="KW-1185">Reference proteome</keyword>
<evidence type="ECO:0000313" key="7">
    <source>
        <dbReference type="EMBL" id="KEZ77106.1"/>
    </source>
</evidence>
<feature type="transmembrane region" description="Helical" evidence="6">
    <location>
        <begin position="319"/>
        <end position="337"/>
    </location>
</feature>
<feature type="transmembrane region" description="Helical" evidence="6">
    <location>
        <begin position="344"/>
        <end position="363"/>
    </location>
</feature>
<dbReference type="EMBL" id="APNK01000017">
    <property type="protein sequence ID" value="KEZ77106.1"/>
    <property type="molecule type" value="Genomic_DNA"/>
</dbReference>
<dbReference type="STRING" id="1304275.C41B8_11668"/>
<dbReference type="CDD" id="cd17486">
    <property type="entry name" value="MFS_AmpG_like"/>
    <property type="match status" value="1"/>
</dbReference>
<feature type="transmembrane region" description="Helical" evidence="6">
    <location>
        <begin position="42"/>
        <end position="62"/>
    </location>
</feature>
<feature type="transmembrane region" description="Helical" evidence="6">
    <location>
        <begin position="74"/>
        <end position="92"/>
    </location>
</feature>
<dbReference type="InterPro" id="IPR011701">
    <property type="entry name" value="MFS"/>
</dbReference>
<evidence type="ECO:0000256" key="4">
    <source>
        <dbReference type="ARBA" id="ARBA00022989"/>
    </source>
</evidence>
<feature type="transmembrane region" description="Helical" evidence="6">
    <location>
        <begin position="170"/>
        <end position="195"/>
    </location>
</feature>
<evidence type="ECO:0000256" key="6">
    <source>
        <dbReference type="SAM" id="Phobius"/>
    </source>
</evidence>
<dbReference type="OrthoDB" id="9787815at2"/>
<feature type="transmembrane region" description="Helical" evidence="6">
    <location>
        <begin position="375"/>
        <end position="396"/>
    </location>
</feature>
<organism evidence="7 8">
    <name type="scientific">Salinisphaera hydrothermalis (strain C41B8)</name>
    <dbReference type="NCBI Taxonomy" id="1304275"/>
    <lineage>
        <taxon>Bacteria</taxon>
        <taxon>Pseudomonadati</taxon>
        <taxon>Pseudomonadota</taxon>
        <taxon>Gammaproteobacteria</taxon>
        <taxon>Salinisphaerales</taxon>
        <taxon>Salinisphaeraceae</taxon>
        <taxon>Salinisphaera</taxon>
    </lineage>
</organism>
<keyword evidence="5 6" id="KW-0472">Membrane</keyword>
<keyword evidence="4 6" id="KW-1133">Transmembrane helix</keyword>
<proteinExistence type="predicted"/>
<dbReference type="PATRIC" id="fig|1304275.5.peg.2378"/>
<feature type="transmembrane region" description="Helical" evidence="6">
    <location>
        <begin position="112"/>
        <end position="131"/>
    </location>
</feature>
<evidence type="ECO:0000313" key="8">
    <source>
        <dbReference type="Proteomes" id="UP000028302"/>
    </source>
</evidence>
<keyword evidence="2" id="KW-0813">Transport</keyword>
<dbReference type="InterPro" id="IPR004752">
    <property type="entry name" value="AmpG_permease/AT-1"/>
</dbReference>
<protein>
    <submittedName>
        <fullName evidence="7">Major facilitator superfamily protein</fullName>
    </submittedName>
</protein>
<dbReference type="GO" id="GO:0016020">
    <property type="term" value="C:membrane"/>
    <property type="evidence" value="ECO:0007669"/>
    <property type="project" value="UniProtKB-SubCell"/>
</dbReference>
<evidence type="ECO:0000256" key="1">
    <source>
        <dbReference type="ARBA" id="ARBA00004141"/>
    </source>
</evidence>
<dbReference type="InterPro" id="IPR036259">
    <property type="entry name" value="MFS_trans_sf"/>
</dbReference>
<evidence type="ECO:0000256" key="2">
    <source>
        <dbReference type="ARBA" id="ARBA00022448"/>
    </source>
</evidence>
<dbReference type="GO" id="GO:0022857">
    <property type="term" value="F:transmembrane transporter activity"/>
    <property type="evidence" value="ECO:0007669"/>
    <property type="project" value="InterPro"/>
</dbReference>
<reference evidence="7 8" key="1">
    <citation type="submission" date="2013-03" db="EMBL/GenBank/DDBJ databases">
        <title>Salinisphaera hydrothermalis C41B8 Genome Sequencing.</title>
        <authorList>
            <person name="Li C."/>
            <person name="Lai Q."/>
            <person name="Shao Z."/>
        </authorList>
    </citation>
    <scope>NUCLEOTIDE SEQUENCE [LARGE SCALE GENOMIC DNA]</scope>
    <source>
        <strain evidence="7 8">C41B8</strain>
    </source>
</reference>
<feature type="transmembrane region" description="Helical" evidence="6">
    <location>
        <begin position="408"/>
        <end position="429"/>
    </location>
</feature>